<keyword evidence="7" id="KW-1185">Reference proteome</keyword>
<evidence type="ECO:0000259" key="5">
    <source>
        <dbReference type="PROSITE" id="PS50923"/>
    </source>
</evidence>
<dbReference type="SMART" id="SM00032">
    <property type="entry name" value="CCP"/>
    <property type="match status" value="9"/>
</dbReference>
<comment type="caution">
    <text evidence="6">The sequence shown here is derived from an EMBL/GenBank/DDBJ whole genome shotgun (WGS) entry which is preliminary data.</text>
</comment>
<feature type="domain" description="Sushi" evidence="5">
    <location>
        <begin position="1373"/>
        <end position="1439"/>
    </location>
</feature>
<organism evidence="6 7">
    <name type="scientific">Petrolisthes manimaculis</name>
    <dbReference type="NCBI Taxonomy" id="1843537"/>
    <lineage>
        <taxon>Eukaryota</taxon>
        <taxon>Metazoa</taxon>
        <taxon>Ecdysozoa</taxon>
        <taxon>Arthropoda</taxon>
        <taxon>Crustacea</taxon>
        <taxon>Multicrustacea</taxon>
        <taxon>Malacostraca</taxon>
        <taxon>Eumalacostraca</taxon>
        <taxon>Eucarida</taxon>
        <taxon>Decapoda</taxon>
        <taxon>Pleocyemata</taxon>
        <taxon>Anomura</taxon>
        <taxon>Galatheoidea</taxon>
        <taxon>Porcellanidae</taxon>
        <taxon>Petrolisthes</taxon>
    </lineage>
</organism>
<name>A0AAE1USV4_9EUCA</name>
<dbReference type="PANTHER" id="PTHR45913">
    <property type="entry name" value="EPM2A-INTERACTING PROTEIN 1"/>
    <property type="match status" value="1"/>
</dbReference>
<protein>
    <recommendedName>
        <fullName evidence="5">Sushi domain-containing protein</fullName>
    </recommendedName>
</protein>
<dbReference type="PROSITE" id="PS50923">
    <property type="entry name" value="SUSHI"/>
    <property type="match status" value="5"/>
</dbReference>
<feature type="region of interest" description="Disordered" evidence="4">
    <location>
        <begin position="1090"/>
        <end position="1115"/>
    </location>
</feature>
<dbReference type="Gene3D" id="2.10.70.10">
    <property type="entry name" value="Complement Module, domain 1"/>
    <property type="match status" value="3"/>
</dbReference>
<feature type="domain" description="Sushi" evidence="5">
    <location>
        <begin position="1096"/>
        <end position="1164"/>
    </location>
</feature>
<keyword evidence="3" id="KW-0768">Sushi</keyword>
<evidence type="ECO:0000256" key="1">
    <source>
        <dbReference type="ARBA" id="ARBA00022729"/>
    </source>
</evidence>
<dbReference type="InterPro" id="IPR000436">
    <property type="entry name" value="Sushi_SCR_CCP_dom"/>
</dbReference>
<dbReference type="Gene3D" id="3.10.100.10">
    <property type="entry name" value="Mannose-Binding Protein A, subunit A"/>
    <property type="match status" value="1"/>
</dbReference>
<evidence type="ECO:0000256" key="3">
    <source>
        <dbReference type="PROSITE-ProRule" id="PRU00302"/>
    </source>
</evidence>
<dbReference type="InterPro" id="IPR016186">
    <property type="entry name" value="C-type_lectin-like/link_sf"/>
</dbReference>
<keyword evidence="1" id="KW-0732">Signal</keyword>
<dbReference type="InterPro" id="IPR035976">
    <property type="entry name" value="Sushi/SCR/CCP_sf"/>
</dbReference>
<comment type="caution">
    <text evidence="3">Lacks conserved residue(s) required for the propagation of feature annotation.</text>
</comment>
<dbReference type="InterPro" id="IPR016187">
    <property type="entry name" value="CTDL_fold"/>
</dbReference>
<evidence type="ECO:0000256" key="4">
    <source>
        <dbReference type="SAM" id="MobiDB-lite"/>
    </source>
</evidence>
<dbReference type="SUPFAM" id="SSF57535">
    <property type="entry name" value="Complement control module/SCR domain"/>
    <property type="match status" value="3"/>
</dbReference>
<dbReference type="Pfam" id="PF00084">
    <property type="entry name" value="Sushi"/>
    <property type="match status" value="1"/>
</dbReference>
<feature type="domain" description="Sushi" evidence="5">
    <location>
        <begin position="768"/>
        <end position="835"/>
    </location>
</feature>
<dbReference type="Proteomes" id="UP001292094">
    <property type="component" value="Unassembled WGS sequence"/>
</dbReference>
<evidence type="ECO:0000313" key="7">
    <source>
        <dbReference type="Proteomes" id="UP001292094"/>
    </source>
</evidence>
<evidence type="ECO:0000313" key="6">
    <source>
        <dbReference type="EMBL" id="KAK4329330.1"/>
    </source>
</evidence>
<gene>
    <name evidence="6" type="ORF">Pmani_000364</name>
</gene>
<feature type="domain" description="Sushi" evidence="5">
    <location>
        <begin position="1239"/>
        <end position="1306"/>
    </location>
</feature>
<feature type="domain" description="Sushi" evidence="5">
    <location>
        <begin position="972"/>
        <end position="1042"/>
    </location>
</feature>
<reference evidence="6" key="1">
    <citation type="submission" date="2023-11" db="EMBL/GenBank/DDBJ databases">
        <title>Genome assemblies of two species of porcelain crab, Petrolisthes cinctipes and Petrolisthes manimaculis (Anomura: Porcellanidae).</title>
        <authorList>
            <person name="Angst P."/>
        </authorList>
    </citation>
    <scope>NUCLEOTIDE SEQUENCE</scope>
    <source>
        <strain evidence="6">PB745_02</strain>
        <tissue evidence="6">Gill</tissue>
    </source>
</reference>
<dbReference type="SUPFAM" id="SSF56436">
    <property type="entry name" value="C-type lectin-like"/>
    <property type="match status" value="2"/>
</dbReference>
<dbReference type="PANTHER" id="PTHR45913:SF19">
    <property type="entry name" value="LOW QUALITY PROTEIN: ZINC FINGER BED DOMAIN-CONTAINING PROTEIN 5-LIKE"/>
    <property type="match status" value="1"/>
</dbReference>
<proteinExistence type="predicted"/>
<evidence type="ECO:0000256" key="2">
    <source>
        <dbReference type="ARBA" id="ARBA00023157"/>
    </source>
</evidence>
<dbReference type="EMBL" id="JAWZYT010000023">
    <property type="protein sequence ID" value="KAK4329330.1"/>
    <property type="molecule type" value="Genomic_DNA"/>
</dbReference>
<accession>A0AAE1USV4</accession>
<keyword evidence="2" id="KW-1015">Disulfide bond</keyword>
<sequence length="1523" mass="166777">MVEWNEVTYGTVNGGQQKGAVKAQGGETELCWIQSSNEAEVKELTTGVVVLRCRDPTLAFNATHRMLLNLCEGGSWIIDPLPPCQPLDAWQEEFLDLKNDSAAKDAFQNMELEEFWTLVRGTYPLLATNALRILVQFSSTYLCETGFSALVHLKTKARSKLEVEAYLRSNDAGCAIEEIGKPWGVVLREEFTTTQGTVYGRYYECQDSNGTHSSSVGLTQCINQTWSPLDHLDCPAPQDCSDLSNFTPDSTPLGNYTGVFTVYPSGRGAQTSIQVWCEEPVENSDQVWTTIMSLPFNSTFDTNYSSNPHLLEGMGNVLQLYTDNTTYFIGERWLWEFSRHPNGSERPLLLQPVHGLVETARRDLQEHKEKNVTLWTARIRPQHLDIVVSCPLLNVLPYTGPDVVGQWDGFVPLSRAPGDLLTYRCLGEYSRPGGGGPQEGQVHCQQTDIGPQWNGSLALPCQLTCPANYQISLDHTTCYLASSDTSPHGVTSASLMCAGLGGSLAVLVNAGDLPAVLNSSQQYLIAHRASENGTSPPLPADFNCSQPSCMEEGCVSVTSEGQYAVQDCSSSDYHFLCQVPAECPVGWKEQIGLCYLLTNIPAGVAVGRLRWAQEKCEDRGGSLAFPESRDVLAFLAQMAREEEEARTGAPLTTPHTILLGLNDVSKYAKRMATGNNTQLSISAMLRVSDVVSATTKTSKSNSLSNFTMDGFFAPDAEVVAEAGSSEEGRHWRELRVGSASTNYTTSLHPIDISQVTATVAACQLFGPEGCWEAPPEPGHNMIRMWDNNNNTGNIAVYKCQPGYIVGRNGTTTEQWVRCLGVAGGWVPISILDCYLAQVCLPPPYGDGWNVAEGDVGSNLTFSCPTNMSTAAGNTKQTLTCTHTDSIMTYVPNTFQPCDGKEWKEMVWNGMELACLGGPWVVNADTDWNATLTWLVGTVVSATCHTHHFIQPNVTNNTLACTSSGWETLYCYPVCPDAPPVPGENMEQMEVMSNEVGTRLTYTCTPGYYLQPLIGEGEDHNQTLVECSPDHTWNVTRSLICLSRLSILSFLRISGVTKTPQRSTGELTCRAQLTLLAVAIMTTTTLEDTPAQTPQRRVCFEGPPRPTPSSNTFSTWDGYNRTVGTQVNYTCAANQTFEDMSEVVVVECEEGGNWSHSNISLSCRTPQKLPIACVPPPFSPSESKDSQHECEDPSVCTRRWPGRALYNQSPPIFSYGFRPTLYLGTIICVHPPWVGGLQVTTCPTPGLPSAAPQNASVVGAESPFFIGDSVVYMCPSGMESWNRNTSYTITCSDSGWTNLDSSFGCYNVCLENPPQVPYPGVSDWNHTTRILRTEVTLFCPTNYTFTNFSRSLTFICNEDGNWTESPPELLLCRQACPSLPPPAPANTTLAGPDRDPPYWEGSRVWYQCEAGLSTQYGGDAVSLTCSVNSGWGQLDIQCEPACPLAPFPYDLTSSNMTSAGKWGITYGYWCEYGFYEQTGGVYSLFTTCVEGNWTRTHIPKCIALYCMQPPSSCAVGSKCVAKRE</sequence>